<dbReference type="HAMAP" id="MF_01336">
    <property type="entry name" value="Ribosomal_bL25"/>
    <property type="match status" value="1"/>
</dbReference>
<dbReference type="SUPFAM" id="SSF50715">
    <property type="entry name" value="Ribosomal protein L25-like"/>
    <property type="match status" value="1"/>
</dbReference>
<evidence type="ECO:0000259" key="6">
    <source>
        <dbReference type="Pfam" id="PF14693"/>
    </source>
</evidence>
<dbReference type="InterPro" id="IPR001021">
    <property type="entry name" value="Ribosomal_bL25_long"/>
</dbReference>
<dbReference type="Pfam" id="PF01386">
    <property type="entry name" value="Ribosomal_L25p"/>
    <property type="match status" value="1"/>
</dbReference>
<keyword evidence="1" id="KW-0699">rRNA-binding</keyword>
<evidence type="ECO:0000256" key="4">
    <source>
        <dbReference type="ARBA" id="ARBA00023274"/>
    </source>
</evidence>
<dbReference type="CDD" id="cd00495">
    <property type="entry name" value="Ribosomal_L25_TL5_CTC"/>
    <property type="match status" value="1"/>
</dbReference>
<dbReference type="InterPro" id="IPR020055">
    <property type="entry name" value="Ribosomal_bL25_short"/>
</dbReference>
<evidence type="ECO:0000313" key="7">
    <source>
        <dbReference type="EMBL" id="CBI11926.1"/>
    </source>
</evidence>
<dbReference type="InterPro" id="IPR020056">
    <property type="entry name" value="Rbsml_bL25/Gln-tRNA_synth_N"/>
</dbReference>
<evidence type="ECO:0000256" key="2">
    <source>
        <dbReference type="ARBA" id="ARBA00022884"/>
    </source>
</evidence>
<dbReference type="InterPro" id="IPR020057">
    <property type="entry name" value="Ribosomal_bL25_b-dom"/>
</dbReference>
<dbReference type="HAMAP" id="MF_01334">
    <property type="entry name" value="Ribosomal_bL25_CTC"/>
    <property type="match status" value="1"/>
</dbReference>
<dbReference type="InterPro" id="IPR011035">
    <property type="entry name" value="Ribosomal_bL25/Gln-tRNA_synth"/>
</dbReference>
<feature type="domain" description="Large ribosomal subunit protein bL25 L25" evidence="5">
    <location>
        <begin position="5"/>
        <end position="90"/>
    </location>
</feature>
<dbReference type="EMBL" id="CABR01000178">
    <property type="protein sequence ID" value="CBI11926.1"/>
    <property type="molecule type" value="Genomic_DNA"/>
</dbReference>
<sequence length="196" mass="21219">MEVIAQKRDVQGKGASRRLRRSGKTPGVVYGGDQPAVNIELEHNVLFYALKREAFHASVLTLNLDGVQQSVLLRDFVMHPFRQEVQHIDFQRVDSTHKIHVSIPLHFINADIAPGVKLSGGNVTHIMTELLVSCLSADLPEFIEVDLASLAAGHSIHVADLKMPAGVEAVLTTKGESPAVAAINVPRGGQDEPVEA</sequence>
<proteinExistence type="inferred from homology"/>
<dbReference type="InterPro" id="IPR037121">
    <property type="entry name" value="Ribosomal_bL25_C"/>
</dbReference>
<dbReference type="InterPro" id="IPR029751">
    <property type="entry name" value="Ribosomal_L25_dom"/>
</dbReference>
<keyword evidence="2" id="KW-0694">RNA-binding</keyword>
<dbReference type="GO" id="GO:0008097">
    <property type="term" value="F:5S rRNA binding"/>
    <property type="evidence" value="ECO:0007669"/>
    <property type="project" value="InterPro"/>
</dbReference>
<dbReference type="NCBIfam" id="NF004128">
    <property type="entry name" value="PRK05618.1-2"/>
    <property type="match status" value="1"/>
</dbReference>
<dbReference type="Gene3D" id="2.40.240.10">
    <property type="entry name" value="Ribosomal Protein L25, Chain P"/>
    <property type="match status" value="1"/>
</dbReference>
<dbReference type="AlphaFoldDB" id="E6QXF2"/>
<dbReference type="NCBIfam" id="NF004612">
    <property type="entry name" value="PRK05943.1"/>
    <property type="match status" value="1"/>
</dbReference>
<protein>
    <submittedName>
        <fullName evidence="7">Putative 50S ribosomal protein L25 (General stress protein CTC) rplY</fullName>
    </submittedName>
</protein>
<dbReference type="NCBIfam" id="NF004130">
    <property type="entry name" value="PRK05618.1-5"/>
    <property type="match status" value="1"/>
</dbReference>
<gene>
    <name evidence="7" type="ORF">CARN7_2778</name>
</gene>
<feature type="domain" description="Large ribosomal subunit protein bL25 beta" evidence="6">
    <location>
        <begin position="98"/>
        <end position="187"/>
    </location>
</feature>
<dbReference type="PANTHER" id="PTHR33284:SF1">
    <property type="entry name" value="RIBOSOMAL PROTEIN L25_GLN-TRNA SYNTHETASE, ANTI-CODON-BINDING DOMAIN-CONTAINING PROTEIN"/>
    <property type="match status" value="1"/>
</dbReference>
<evidence type="ECO:0000256" key="3">
    <source>
        <dbReference type="ARBA" id="ARBA00022980"/>
    </source>
</evidence>
<name>E6QXF2_9ZZZZ</name>
<dbReference type="NCBIfam" id="TIGR00731">
    <property type="entry name" value="bL25_bact_ctc"/>
    <property type="match status" value="1"/>
</dbReference>
<dbReference type="Pfam" id="PF14693">
    <property type="entry name" value="Ribosomal_TL5_C"/>
    <property type="match status" value="1"/>
</dbReference>
<dbReference type="GO" id="GO:0003735">
    <property type="term" value="F:structural constituent of ribosome"/>
    <property type="evidence" value="ECO:0007669"/>
    <property type="project" value="InterPro"/>
</dbReference>
<evidence type="ECO:0000256" key="1">
    <source>
        <dbReference type="ARBA" id="ARBA00022730"/>
    </source>
</evidence>
<keyword evidence="3 7" id="KW-0689">Ribosomal protein</keyword>
<organism evidence="7">
    <name type="scientific">mine drainage metagenome</name>
    <dbReference type="NCBI Taxonomy" id="410659"/>
    <lineage>
        <taxon>unclassified sequences</taxon>
        <taxon>metagenomes</taxon>
        <taxon>ecological metagenomes</taxon>
    </lineage>
</organism>
<dbReference type="InterPro" id="IPR020930">
    <property type="entry name" value="Ribosomal_uL5_bac-type"/>
</dbReference>
<dbReference type="GO" id="GO:0022625">
    <property type="term" value="C:cytosolic large ribosomal subunit"/>
    <property type="evidence" value="ECO:0007669"/>
    <property type="project" value="TreeGrafter"/>
</dbReference>
<keyword evidence="4" id="KW-0687">Ribonucleoprotein</keyword>
<dbReference type="Gene3D" id="2.170.120.20">
    <property type="entry name" value="Ribosomal protein L25, beta domain"/>
    <property type="match status" value="1"/>
</dbReference>
<evidence type="ECO:0000259" key="5">
    <source>
        <dbReference type="Pfam" id="PF01386"/>
    </source>
</evidence>
<dbReference type="PANTHER" id="PTHR33284">
    <property type="entry name" value="RIBOSOMAL PROTEIN L25/GLN-TRNA SYNTHETASE, ANTI-CODON-BINDING DOMAIN-CONTAINING PROTEIN"/>
    <property type="match status" value="1"/>
</dbReference>
<comment type="caution">
    <text evidence="7">The sequence shown here is derived from an EMBL/GenBank/DDBJ whole genome shotgun (WGS) entry which is preliminary data.</text>
</comment>
<accession>E6QXF2</accession>
<dbReference type="GO" id="GO:0006412">
    <property type="term" value="P:translation"/>
    <property type="evidence" value="ECO:0007669"/>
    <property type="project" value="InterPro"/>
</dbReference>
<reference evidence="7" key="1">
    <citation type="submission" date="2009-10" db="EMBL/GenBank/DDBJ databases">
        <title>Diversity of trophic interactions inside an arsenic-rich microbial ecosystem.</title>
        <authorList>
            <person name="Bertin P.N."/>
            <person name="Heinrich-Salmeron A."/>
            <person name="Pelletier E."/>
            <person name="Goulhen-Chollet F."/>
            <person name="Arsene-Ploetze F."/>
            <person name="Gallien S."/>
            <person name="Calteau A."/>
            <person name="Vallenet D."/>
            <person name="Casiot C."/>
            <person name="Chane-Woon-Ming B."/>
            <person name="Giloteaux L."/>
            <person name="Barakat M."/>
            <person name="Bonnefoy V."/>
            <person name="Bruneel O."/>
            <person name="Chandler M."/>
            <person name="Cleiss J."/>
            <person name="Duran R."/>
            <person name="Elbaz-Poulichet F."/>
            <person name="Fonknechten N."/>
            <person name="Lauga B."/>
            <person name="Mornico D."/>
            <person name="Ortet P."/>
            <person name="Schaeffer C."/>
            <person name="Siguier P."/>
            <person name="Alexander Thil Smith A."/>
            <person name="Van Dorsselaer A."/>
            <person name="Weissenbach J."/>
            <person name="Medigue C."/>
            <person name="Le Paslier D."/>
        </authorList>
    </citation>
    <scope>NUCLEOTIDE SEQUENCE</scope>
</reference>